<comment type="caution">
    <text evidence="1">The sequence shown here is derived from an EMBL/GenBank/DDBJ whole genome shotgun (WGS) entry which is preliminary data.</text>
</comment>
<dbReference type="Proteomes" id="UP000664132">
    <property type="component" value="Unassembled WGS sequence"/>
</dbReference>
<dbReference type="SUPFAM" id="SSF69118">
    <property type="entry name" value="AhpD-like"/>
    <property type="match status" value="1"/>
</dbReference>
<evidence type="ECO:0008006" key="3">
    <source>
        <dbReference type="Google" id="ProtNLM"/>
    </source>
</evidence>
<name>A0A8H7VZA6_9HELO</name>
<sequence length="256" mass="28215">MAAPRALSSIITPSLLNYMQTHPHLPEHTWYLIAATTLTILNRPDEIRVIFKHALGPGLDRFPVDHPQQISITRRLREALLKASSVGGVPKTINALLALKAVTPADLEDAAVEQQSLTGRRSDIYETAPTKILDRGQIFFERVYGKVAKRVMRQLDTSGAEDLGLIARLMYAHILSNTRILNGAETSYVLIAALIPQDVNPQLKGHLRGAQNGGATLEEVNAVRDIVIKICESAGMRRLEDTDVSGWGWREDVATL</sequence>
<evidence type="ECO:0000313" key="2">
    <source>
        <dbReference type="Proteomes" id="UP000664132"/>
    </source>
</evidence>
<dbReference type="PANTHER" id="PTHR28180">
    <property type="entry name" value="CONSERVED MITOCHONDRIAL PROTEIN-RELATED"/>
    <property type="match status" value="1"/>
</dbReference>
<accession>A0A8H7VZA6</accession>
<proteinExistence type="predicted"/>
<dbReference type="EMBL" id="JAFJYH010000500">
    <property type="protein sequence ID" value="KAG4411250.1"/>
    <property type="molecule type" value="Genomic_DNA"/>
</dbReference>
<dbReference type="InterPro" id="IPR052999">
    <property type="entry name" value="PTS1_Protein"/>
</dbReference>
<dbReference type="InterPro" id="IPR029032">
    <property type="entry name" value="AhpD-like"/>
</dbReference>
<reference evidence="1" key="1">
    <citation type="submission" date="2021-02" db="EMBL/GenBank/DDBJ databases">
        <title>Genome sequence Cadophora malorum strain M34.</title>
        <authorList>
            <person name="Stefanovic E."/>
            <person name="Vu D."/>
            <person name="Scully C."/>
            <person name="Dijksterhuis J."/>
            <person name="Roader J."/>
            <person name="Houbraken J."/>
        </authorList>
    </citation>
    <scope>NUCLEOTIDE SEQUENCE</scope>
    <source>
        <strain evidence="1">M34</strain>
    </source>
</reference>
<protein>
    <recommendedName>
        <fullName evidence="3">Carboxymuconolactone decarboxylase-like domain-containing protein</fullName>
    </recommendedName>
</protein>
<dbReference type="OrthoDB" id="5537330at2759"/>
<gene>
    <name evidence="1" type="ORF">IFR04_015611</name>
</gene>
<dbReference type="AlphaFoldDB" id="A0A8H7VZA6"/>
<evidence type="ECO:0000313" key="1">
    <source>
        <dbReference type="EMBL" id="KAG4411250.1"/>
    </source>
</evidence>
<dbReference type="Gene3D" id="1.20.1290.10">
    <property type="entry name" value="AhpD-like"/>
    <property type="match status" value="1"/>
</dbReference>
<keyword evidence="2" id="KW-1185">Reference proteome</keyword>
<dbReference type="PANTHER" id="PTHR28180:SF2">
    <property type="entry name" value="PEROXISOMAL PROTEIN 2"/>
    <property type="match status" value="1"/>
</dbReference>
<organism evidence="1 2">
    <name type="scientific">Cadophora malorum</name>
    <dbReference type="NCBI Taxonomy" id="108018"/>
    <lineage>
        <taxon>Eukaryota</taxon>
        <taxon>Fungi</taxon>
        <taxon>Dikarya</taxon>
        <taxon>Ascomycota</taxon>
        <taxon>Pezizomycotina</taxon>
        <taxon>Leotiomycetes</taxon>
        <taxon>Helotiales</taxon>
        <taxon>Ploettnerulaceae</taxon>
        <taxon>Cadophora</taxon>
    </lineage>
</organism>